<evidence type="ECO:0000313" key="1">
    <source>
        <dbReference type="EMBL" id="TKA71612.1"/>
    </source>
</evidence>
<keyword evidence="2" id="KW-1185">Reference proteome</keyword>
<reference evidence="1 2" key="1">
    <citation type="submission" date="2017-03" db="EMBL/GenBank/DDBJ databases">
        <title>Genomes of endolithic fungi from Antarctica.</title>
        <authorList>
            <person name="Coleine C."/>
            <person name="Masonjones S."/>
            <person name="Stajich J.E."/>
        </authorList>
    </citation>
    <scope>NUCLEOTIDE SEQUENCE [LARGE SCALE GENOMIC DNA]</scope>
    <source>
        <strain evidence="1 2">CCFEE 5184</strain>
    </source>
</reference>
<comment type="caution">
    <text evidence="1">The sequence shown here is derived from an EMBL/GenBank/DDBJ whole genome shotgun (WGS) entry which is preliminary data.</text>
</comment>
<dbReference type="STRING" id="329884.A0A4U0X598"/>
<accession>A0A4U0X598</accession>
<proteinExistence type="predicted"/>
<evidence type="ECO:0000313" key="2">
    <source>
        <dbReference type="Proteomes" id="UP000309340"/>
    </source>
</evidence>
<protein>
    <submittedName>
        <fullName evidence="1">Uncharacterized protein</fullName>
    </submittedName>
</protein>
<organism evidence="1 2">
    <name type="scientific">Friedmanniomyces simplex</name>
    <dbReference type="NCBI Taxonomy" id="329884"/>
    <lineage>
        <taxon>Eukaryota</taxon>
        <taxon>Fungi</taxon>
        <taxon>Dikarya</taxon>
        <taxon>Ascomycota</taxon>
        <taxon>Pezizomycotina</taxon>
        <taxon>Dothideomycetes</taxon>
        <taxon>Dothideomycetidae</taxon>
        <taxon>Mycosphaerellales</taxon>
        <taxon>Teratosphaeriaceae</taxon>
        <taxon>Friedmanniomyces</taxon>
    </lineage>
</organism>
<gene>
    <name evidence="1" type="ORF">B0A55_07255</name>
</gene>
<dbReference type="Proteomes" id="UP000309340">
    <property type="component" value="Unassembled WGS sequence"/>
</dbReference>
<dbReference type="AlphaFoldDB" id="A0A4U0X598"/>
<name>A0A4U0X598_9PEZI</name>
<dbReference type="EMBL" id="NAJQ01000344">
    <property type="protein sequence ID" value="TKA71612.1"/>
    <property type="molecule type" value="Genomic_DNA"/>
</dbReference>
<sequence length="82" mass="9361">MNWAGDTLVNTHTLQQGGKEIEKLRSEYRIDRLLQSRGLKRVSLVRWRVGRIAHGVLENLAERLREALQKDQAGRGAQVEIA</sequence>
<dbReference type="OrthoDB" id="3650297at2759"/>